<dbReference type="PANTHER" id="PTHR43320">
    <property type="entry name" value="SUGAR KINASE"/>
    <property type="match status" value="1"/>
</dbReference>
<dbReference type="Gene3D" id="3.40.1190.20">
    <property type="match status" value="1"/>
</dbReference>
<evidence type="ECO:0000256" key="3">
    <source>
        <dbReference type="ARBA" id="ARBA00022777"/>
    </source>
</evidence>
<dbReference type="InterPro" id="IPR052700">
    <property type="entry name" value="Carb_kinase_PfkB-like"/>
</dbReference>
<evidence type="ECO:0000256" key="4">
    <source>
        <dbReference type="SAM" id="MobiDB-lite"/>
    </source>
</evidence>
<dbReference type="PANTHER" id="PTHR43320:SF3">
    <property type="entry name" value="CARBOHYDRATE KINASE PFKB DOMAIN-CONTAINING PROTEIN"/>
    <property type="match status" value="1"/>
</dbReference>
<feature type="domain" description="Carbohydrate kinase PfkB" evidence="5">
    <location>
        <begin position="18"/>
        <end position="285"/>
    </location>
</feature>
<keyword evidence="3 6" id="KW-0418">Kinase</keyword>
<dbReference type="GO" id="GO:0016301">
    <property type="term" value="F:kinase activity"/>
    <property type="evidence" value="ECO:0007669"/>
    <property type="project" value="UniProtKB-KW"/>
</dbReference>
<keyword evidence="7" id="KW-1185">Reference proteome</keyword>
<dbReference type="InterPro" id="IPR002173">
    <property type="entry name" value="Carboh/pur_kinase_PfkB_CS"/>
</dbReference>
<dbReference type="Pfam" id="PF00294">
    <property type="entry name" value="PfkB"/>
    <property type="match status" value="1"/>
</dbReference>
<evidence type="ECO:0000259" key="5">
    <source>
        <dbReference type="Pfam" id="PF00294"/>
    </source>
</evidence>
<evidence type="ECO:0000256" key="1">
    <source>
        <dbReference type="ARBA" id="ARBA00010688"/>
    </source>
</evidence>
<dbReference type="InterPro" id="IPR029056">
    <property type="entry name" value="Ribokinase-like"/>
</dbReference>
<accession>A0A918XD33</accession>
<reference evidence="6 7" key="1">
    <citation type="journal article" date="2014" name="Int. J. Syst. Evol. Microbiol.">
        <title>Complete genome sequence of Corynebacterium casei LMG S-19264T (=DSM 44701T), isolated from a smear-ripened cheese.</title>
        <authorList>
            <consortium name="US DOE Joint Genome Institute (JGI-PGF)"/>
            <person name="Walter F."/>
            <person name="Albersmeier A."/>
            <person name="Kalinowski J."/>
            <person name="Ruckert C."/>
        </authorList>
    </citation>
    <scope>NUCLEOTIDE SEQUENCE [LARGE SCALE GENOMIC DNA]</scope>
    <source>
        <strain evidence="6 7">KCTC 19473</strain>
    </source>
</reference>
<dbReference type="CDD" id="cd01166">
    <property type="entry name" value="KdgK"/>
    <property type="match status" value="1"/>
</dbReference>
<name>A0A918XD33_9ACTN</name>
<dbReference type="AlphaFoldDB" id="A0A918XD33"/>
<evidence type="ECO:0000313" key="6">
    <source>
        <dbReference type="EMBL" id="GHD26834.1"/>
    </source>
</evidence>
<sequence>MTDAVARAFHPLARGSDTPASVVMYGGGSGANIASWLAVEGTDTTFVGRRGSDITGRTREMELMGYGLDSRMVMDPERPTGTCVVMITHRGDRTMLSDPGANARLQPEDLPRDVFAPDGHLHVSGYTLINEDSRRAARVALRTAQETGMSISVDSGSHAPLKRAGAEEFLEWTQGVRLLFANMDQAKVLTGREEPEDAAKVLTAWFPNVVLKLGDEGGLWASKTREDCVRVPAEPVEPSPGSVGAGDAFMAGFLPAWLLGRHPKEALGRAQRLAARALHQPGARPDLGETEPVRRSAPHGQRIR</sequence>
<dbReference type="SUPFAM" id="SSF53613">
    <property type="entry name" value="Ribokinase-like"/>
    <property type="match status" value="1"/>
</dbReference>
<organism evidence="6 7">
    <name type="scientific">Nocardiopsis kunsanensis</name>
    <dbReference type="NCBI Taxonomy" id="141693"/>
    <lineage>
        <taxon>Bacteria</taxon>
        <taxon>Bacillati</taxon>
        <taxon>Actinomycetota</taxon>
        <taxon>Actinomycetes</taxon>
        <taxon>Streptosporangiales</taxon>
        <taxon>Nocardiopsidaceae</taxon>
        <taxon>Nocardiopsis</taxon>
    </lineage>
</organism>
<evidence type="ECO:0000313" key="7">
    <source>
        <dbReference type="Proteomes" id="UP000654947"/>
    </source>
</evidence>
<comment type="similarity">
    <text evidence="1">Belongs to the carbohydrate kinase PfkB family.</text>
</comment>
<dbReference type="InterPro" id="IPR011611">
    <property type="entry name" value="PfkB_dom"/>
</dbReference>
<proteinExistence type="inferred from homology"/>
<protein>
    <submittedName>
        <fullName evidence="6">Sugar kinase</fullName>
    </submittedName>
</protein>
<evidence type="ECO:0000256" key="2">
    <source>
        <dbReference type="ARBA" id="ARBA00022679"/>
    </source>
</evidence>
<gene>
    <name evidence="6" type="ORF">GCM10007147_25310</name>
</gene>
<dbReference type="Proteomes" id="UP000654947">
    <property type="component" value="Unassembled WGS sequence"/>
</dbReference>
<keyword evidence="2" id="KW-0808">Transferase</keyword>
<comment type="caution">
    <text evidence="6">The sequence shown here is derived from an EMBL/GenBank/DDBJ whole genome shotgun (WGS) entry which is preliminary data.</text>
</comment>
<feature type="region of interest" description="Disordered" evidence="4">
    <location>
        <begin position="279"/>
        <end position="304"/>
    </location>
</feature>
<dbReference type="EMBL" id="BMXL01000011">
    <property type="protein sequence ID" value="GHD26834.1"/>
    <property type="molecule type" value="Genomic_DNA"/>
</dbReference>
<dbReference type="PROSITE" id="PS00583">
    <property type="entry name" value="PFKB_KINASES_1"/>
    <property type="match status" value="1"/>
</dbReference>